<gene>
    <name evidence="3" type="ORF">NEMVEDRAFT_v1g239799</name>
</gene>
<dbReference type="PROSITE" id="PS51886">
    <property type="entry name" value="TLDC"/>
    <property type="match status" value="1"/>
</dbReference>
<evidence type="ECO:0000313" key="3">
    <source>
        <dbReference type="EMBL" id="EDO46587.1"/>
    </source>
</evidence>
<reference evidence="3 4" key="1">
    <citation type="journal article" date="2007" name="Science">
        <title>Sea anemone genome reveals ancestral eumetazoan gene repertoire and genomic organization.</title>
        <authorList>
            <person name="Putnam N.H."/>
            <person name="Srivastava M."/>
            <person name="Hellsten U."/>
            <person name="Dirks B."/>
            <person name="Chapman J."/>
            <person name="Salamov A."/>
            <person name="Terry A."/>
            <person name="Shapiro H."/>
            <person name="Lindquist E."/>
            <person name="Kapitonov V.V."/>
            <person name="Jurka J."/>
            <person name="Genikhovich G."/>
            <person name="Grigoriev I.V."/>
            <person name="Lucas S.M."/>
            <person name="Steele R.E."/>
            <person name="Finnerty J.R."/>
            <person name="Technau U."/>
            <person name="Martindale M.Q."/>
            <person name="Rokhsar D.S."/>
        </authorList>
    </citation>
    <scope>NUCLEOTIDE SEQUENCE [LARGE SCALE GENOMIC DNA]</scope>
    <source>
        <strain evidence="4">CH2 X CH6</strain>
    </source>
</reference>
<dbReference type="PANTHER" id="PTHR23354:SF108">
    <property type="entry name" value="RE10231P"/>
    <property type="match status" value="1"/>
</dbReference>
<protein>
    <recommendedName>
        <fullName evidence="2">TLDc domain-containing protein</fullName>
    </recommendedName>
</protein>
<feature type="compositionally biased region" description="Basic and acidic residues" evidence="1">
    <location>
        <begin position="367"/>
        <end position="380"/>
    </location>
</feature>
<dbReference type="InterPro" id="IPR006571">
    <property type="entry name" value="TLDc_dom"/>
</dbReference>
<feature type="domain" description="TLDc" evidence="2">
    <location>
        <begin position="189"/>
        <end position="358"/>
    </location>
</feature>
<evidence type="ECO:0000259" key="2">
    <source>
        <dbReference type="PROSITE" id="PS51886"/>
    </source>
</evidence>
<dbReference type="HOGENOM" id="CLU_034322_0_0_1"/>
<dbReference type="eggNOG" id="KOG4636">
    <property type="taxonomic scope" value="Eukaryota"/>
</dbReference>
<dbReference type="Proteomes" id="UP000001593">
    <property type="component" value="Unassembled WGS sequence"/>
</dbReference>
<dbReference type="PANTHER" id="PTHR23354">
    <property type="entry name" value="NUCLEOLAR PROTEIN 7/ESTROGEN RECEPTOR COACTIVATOR-RELATED"/>
    <property type="match status" value="1"/>
</dbReference>
<keyword evidence="4" id="KW-1185">Reference proteome</keyword>
<dbReference type="EMBL" id="DS469526">
    <property type="protein sequence ID" value="EDO46587.1"/>
    <property type="molecule type" value="Genomic_DNA"/>
</dbReference>
<accession>A7RPK5</accession>
<feature type="region of interest" description="Disordered" evidence="1">
    <location>
        <begin position="367"/>
        <end position="390"/>
    </location>
</feature>
<dbReference type="OMA" id="KREEPRC"/>
<organism evidence="3 4">
    <name type="scientific">Nematostella vectensis</name>
    <name type="common">Starlet sea anemone</name>
    <dbReference type="NCBI Taxonomy" id="45351"/>
    <lineage>
        <taxon>Eukaryota</taxon>
        <taxon>Metazoa</taxon>
        <taxon>Cnidaria</taxon>
        <taxon>Anthozoa</taxon>
        <taxon>Hexacorallia</taxon>
        <taxon>Actiniaria</taxon>
        <taxon>Edwardsiidae</taxon>
        <taxon>Nematostella</taxon>
    </lineage>
</organism>
<dbReference type="SMART" id="SM00584">
    <property type="entry name" value="TLDc"/>
    <property type="match status" value="1"/>
</dbReference>
<dbReference type="PhylomeDB" id="A7RPK5"/>
<evidence type="ECO:0000313" key="4">
    <source>
        <dbReference type="Proteomes" id="UP000001593"/>
    </source>
</evidence>
<name>A7RPK5_NEMVE</name>
<sequence>MGNIQEGSPKREEPRCVFWNELVKFTEEYFCWRKSGKLGHLFFNHVSDHMEALGTKDLVRRLEKFIDQCSSAQGKFQEYSKLLTNRKPVLGDQDLREIFYTCWEFASCQSLDHSQQGVSEESPVIAVLASSALDGQEGISCEQFISWASSYVSSMFGSLHQWLMGRILNGGSAQPQVLPCCSWSHDSIVLLSPDTVWLLSMVLPGCYLGNQHALPTAAPSDDQEVPVWTLLYDCVEHGQSLNRFKHHCFSYRGPTLFIVRVMSGQVFVMAIDTEWRESSSSWGKTDCVMVYVQPQLQVLQGGANMVFFNERTRGRPTGIVLGPLANPWAVIDTDLSSVRLQGDSDTQTITKLEVWGCGGEKAKEFQKKQQQWERAQAEKSRKVKLPGKWDDNPDKAILEMAGIRTNYSQR</sequence>
<dbReference type="InParanoid" id="A7RPK5"/>
<dbReference type="AlphaFoldDB" id="A7RPK5"/>
<evidence type="ECO:0000256" key="1">
    <source>
        <dbReference type="SAM" id="MobiDB-lite"/>
    </source>
</evidence>
<proteinExistence type="predicted"/>
<dbReference type="Pfam" id="PF07534">
    <property type="entry name" value="TLD"/>
    <property type="match status" value="1"/>
</dbReference>